<dbReference type="AlphaFoldDB" id="A0A8H6MVQ1"/>
<evidence type="ECO:0000313" key="2">
    <source>
        <dbReference type="Proteomes" id="UP000652219"/>
    </source>
</evidence>
<sequence length="90" mass="9960">MLSERDGSSSKTRHAAVTYKEFMIAILAESYRPLPLRATRANLVRADEVCHFEGLVVVLKGNSRPADVLEIPQDARASLWQPRAETPPAS</sequence>
<dbReference type="Proteomes" id="UP000652219">
    <property type="component" value="Unassembled WGS sequence"/>
</dbReference>
<organism evidence="1 2">
    <name type="scientific">Colletotrichum sojae</name>
    <dbReference type="NCBI Taxonomy" id="2175907"/>
    <lineage>
        <taxon>Eukaryota</taxon>
        <taxon>Fungi</taxon>
        <taxon>Dikarya</taxon>
        <taxon>Ascomycota</taxon>
        <taxon>Pezizomycotina</taxon>
        <taxon>Sordariomycetes</taxon>
        <taxon>Hypocreomycetidae</taxon>
        <taxon>Glomerellales</taxon>
        <taxon>Glomerellaceae</taxon>
        <taxon>Colletotrichum</taxon>
        <taxon>Colletotrichum orchidearum species complex</taxon>
    </lineage>
</organism>
<accession>A0A8H6MVQ1</accession>
<name>A0A8H6MVQ1_9PEZI</name>
<reference evidence="1 2" key="1">
    <citation type="journal article" date="2020" name="Phytopathology">
        <title>Genome Sequence Resources of Colletotrichum truncatum, C. plurivorum, C. musicola, and C. sojae: Four Species Pathogenic to Soybean (Glycine max).</title>
        <authorList>
            <person name="Rogerio F."/>
            <person name="Boufleur T.R."/>
            <person name="Ciampi-Guillardi M."/>
            <person name="Sukno S.A."/>
            <person name="Thon M.R."/>
            <person name="Massola Junior N.S."/>
            <person name="Baroncelli R."/>
        </authorList>
    </citation>
    <scope>NUCLEOTIDE SEQUENCE [LARGE SCALE GENOMIC DNA]</scope>
    <source>
        <strain evidence="1 2">LFN0009</strain>
    </source>
</reference>
<keyword evidence="2" id="KW-1185">Reference proteome</keyword>
<gene>
    <name evidence="1" type="ORF">CSOJ01_06556</name>
</gene>
<proteinExistence type="predicted"/>
<dbReference type="EMBL" id="WIGN01000092">
    <property type="protein sequence ID" value="KAF6810033.1"/>
    <property type="molecule type" value="Genomic_DNA"/>
</dbReference>
<protein>
    <submittedName>
        <fullName evidence="1">Uncharacterized protein</fullName>
    </submittedName>
</protein>
<evidence type="ECO:0000313" key="1">
    <source>
        <dbReference type="EMBL" id="KAF6810033.1"/>
    </source>
</evidence>
<comment type="caution">
    <text evidence="1">The sequence shown here is derived from an EMBL/GenBank/DDBJ whole genome shotgun (WGS) entry which is preliminary data.</text>
</comment>